<organism evidence="2 3">
    <name type="scientific">Ceriporiopsis subvermispora (strain B)</name>
    <name type="common">White-rot fungus</name>
    <name type="synonym">Gelatoporia subvermispora</name>
    <dbReference type="NCBI Taxonomy" id="914234"/>
    <lineage>
        <taxon>Eukaryota</taxon>
        <taxon>Fungi</taxon>
        <taxon>Dikarya</taxon>
        <taxon>Basidiomycota</taxon>
        <taxon>Agaricomycotina</taxon>
        <taxon>Agaricomycetes</taxon>
        <taxon>Polyporales</taxon>
        <taxon>Gelatoporiaceae</taxon>
        <taxon>Gelatoporia</taxon>
    </lineage>
</organism>
<evidence type="ECO:0000313" key="2">
    <source>
        <dbReference type="EMBL" id="EMD38419.1"/>
    </source>
</evidence>
<evidence type="ECO:0000256" key="1">
    <source>
        <dbReference type="SAM" id="MobiDB-lite"/>
    </source>
</evidence>
<sequence>MGLHAGSWRSAGVVRGAGRGLDGRTKAGAETRWTMNDDARAARRERICQGTPGCTGRDAV</sequence>
<proteinExistence type="predicted"/>
<feature type="non-terminal residue" evidence="2">
    <location>
        <position position="60"/>
    </location>
</feature>
<keyword evidence="3" id="KW-1185">Reference proteome</keyword>
<gene>
    <name evidence="2" type="ORF">CERSUDRAFT_113576</name>
</gene>
<dbReference type="EMBL" id="KB445795">
    <property type="protein sequence ID" value="EMD38419.1"/>
    <property type="molecule type" value="Genomic_DNA"/>
</dbReference>
<feature type="region of interest" description="Disordered" evidence="1">
    <location>
        <begin position="1"/>
        <end position="29"/>
    </location>
</feature>
<reference evidence="2 3" key="1">
    <citation type="journal article" date="2012" name="Proc. Natl. Acad. Sci. U.S.A.">
        <title>Comparative genomics of Ceriporiopsis subvermispora and Phanerochaete chrysosporium provide insight into selective ligninolysis.</title>
        <authorList>
            <person name="Fernandez-Fueyo E."/>
            <person name="Ruiz-Duenas F.J."/>
            <person name="Ferreira P."/>
            <person name="Floudas D."/>
            <person name="Hibbett D.S."/>
            <person name="Canessa P."/>
            <person name="Larrondo L.F."/>
            <person name="James T.Y."/>
            <person name="Seelenfreund D."/>
            <person name="Lobos S."/>
            <person name="Polanco R."/>
            <person name="Tello M."/>
            <person name="Honda Y."/>
            <person name="Watanabe T."/>
            <person name="Watanabe T."/>
            <person name="Ryu J.S."/>
            <person name="Kubicek C.P."/>
            <person name="Schmoll M."/>
            <person name="Gaskell J."/>
            <person name="Hammel K.E."/>
            <person name="St John F.J."/>
            <person name="Vanden Wymelenberg A."/>
            <person name="Sabat G."/>
            <person name="Splinter BonDurant S."/>
            <person name="Syed K."/>
            <person name="Yadav J.S."/>
            <person name="Doddapaneni H."/>
            <person name="Subramanian V."/>
            <person name="Lavin J.L."/>
            <person name="Oguiza J.A."/>
            <person name="Perez G."/>
            <person name="Pisabarro A.G."/>
            <person name="Ramirez L."/>
            <person name="Santoyo F."/>
            <person name="Master E."/>
            <person name="Coutinho P.M."/>
            <person name="Henrissat B."/>
            <person name="Lombard V."/>
            <person name="Magnuson J.K."/>
            <person name="Kuees U."/>
            <person name="Hori C."/>
            <person name="Igarashi K."/>
            <person name="Samejima M."/>
            <person name="Held B.W."/>
            <person name="Barry K.W."/>
            <person name="LaButti K.M."/>
            <person name="Lapidus A."/>
            <person name="Lindquist E.A."/>
            <person name="Lucas S.M."/>
            <person name="Riley R."/>
            <person name="Salamov A.A."/>
            <person name="Hoffmeister D."/>
            <person name="Schwenk D."/>
            <person name="Hadar Y."/>
            <person name="Yarden O."/>
            <person name="de Vries R.P."/>
            <person name="Wiebenga A."/>
            <person name="Stenlid J."/>
            <person name="Eastwood D."/>
            <person name="Grigoriev I.V."/>
            <person name="Berka R.M."/>
            <person name="Blanchette R.A."/>
            <person name="Kersten P."/>
            <person name="Martinez A.T."/>
            <person name="Vicuna R."/>
            <person name="Cullen D."/>
        </authorList>
    </citation>
    <scope>NUCLEOTIDE SEQUENCE [LARGE SCALE GENOMIC DNA]</scope>
    <source>
        <strain evidence="2 3">B</strain>
    </source>
</reference>
<evidence type="ECO:0000313" key="3">
    <source>
        <dbReference type="Proteomes" id="UP000016930"/>
    </source>
</evidence>
<dbReference type="HOGENOM" id="CLU_2947992_0_0_1"/>
<accession>M2PPK6</accession>
<dbReference type="Proteomes" id="UP000016930">
    <property type="component" value="Unassembled WGS sequence"/>
</dbReference>
<dbReference type="AlphaFoldDB" id="M2PPK6"/>
<name>M2PPK6_CERS8</name>
<protein>
    <submittedName>
        <fullName evidence="2">Uncharacterized protein</fullName>
    </submittedName>
</protein>